<evidence type="ECO:0000256" key="3">
    <source>
        <dbReference type="ARBA" id="ARBA00022840"/>
    </source>
</evidence>
<dbReference type="AlphaFoldDB" id="A0A2A2L4A0"/>
<organism evidence="5 6">
    <name type="scientific">Diploscapter pachys</name>
    <dbReference type="NCBI Taxonomy" id="2018661"/>
    <lineage>
        <taxon>Eukaryota</taxon>
        <taxon>Metazoa</taxon>
        <taxon>Ecdysozoa</taxon>
        <taxon>Nematoda</taxon>
        <taxon>Chromadorea</taxon>
        <taxon>Rhabditida</taxon>
        <taxon>Rhabditina</taxon>
        <taxon>Rhabditomorpha</taxon>
        <taxon>Rhabditoidea</taxon>
        <taxon>Rhabditidae</taxon>
        <taxon>Diploscapter</taxon>
    </lineage>
</organism>
<dbReference type="InterPro" id="IPR043129">
    <property type="entry name" value="ATPase_NBD"/>
</dbReference>
<dbReference type="GO" id="GO:0006950">
    <property type="term" value="P:response to stress"/>
    <property type="evidence" value="ECO:0007669"/>
    <property type="project" value="UniProtKB-ARBA"/>
</dbReference>
<keyword evidence="3" id="KW-0067">ATP-binding</keyword>
<dbReference type="PRINTS" id="PR00301">
    <property type="entry name" value="HEATSHOCK70"/>
</dbReference>
<dbReference type="PROSITE" id="PS00329">
    <property type="entry name" value="HSP70_2"/>
    <property type="match status" value="1"/>
</dbReference>
<dbReference type="Gene3D" id="3.90.640.10">
    <property type="entry name" value="Actin, Chain A, domain 4"/>
    <property type="match status" value="1"/>
</dbReference>
<dbReference type="Proteomes" id="UP000218231">
    <property type="component" value="Unassembled WGS sequence"/>
</dbReference>
<gene>
    <name evidence="5" type="ORF">WR25_04784</name>
</gene>
<reference evidence="5 6" key="1">
    <citation type="journal article" date="2017" name="Curr. Biol.">
        <title>Genome architecture and evolution of a unichromosomal asexual nematode.</title>
        <authorList>
            <person name="Fradin H."/>
            <person name="Zegar C."/>
            <person name="Gutwein M."/>
            <person name="Lucas J."/>
            <person name="Kovtun M."/>
            <person name="Corcoran D."/>
            <person name="Baugh L.R."/>
            <person name="Kiontke K."/>
            <person name="Gunsalus K."/>
            <person name="Fitch D.H."/>
            <person name="Piano F."/>
        </authorList>
    </citation>
    <scope>NUCLEOTIDE SEQUENCE [LARGE SCALE GENOMIC DNA]</scope>
    <source>
        <strain evidence="5">PF1309</strain>
    </source>
</reference>
<dbReference type="Pfam" id="PF00012">
    <property type="entry name" value="HSP70"/>
    <property type="match status" value="1"/>
</dbReference>
<sequence length="331" mass="36505">MMEAAEIAGLKIVDFITEPNAAAMAYSLYLQSNIKQILVYDFGGGTLDVSIIRYDTGENITVLSVAGDPHLGGNDFDARLVNHFMDQYDLENQSRKFPRTEHSVVQRLYRECRRVKEALSTSDREIKLQLSHVNGNESLIKRLTKDIFNKVCGDQIDGTIFWVNNALETVNMTANDIDQVLLVGGSSRIPKVREMLEKKFGSKKVLKSPKFIPEYAIALGAAIRANDLEKITNTTPVRAALNDTNNTSAIGEKVEAIPNSSESTANQPGTSNQNKTIEPELGLVPGSSKQGQPSKADVIYNTFKNLVVSEKKLIEVIADTVSDIVDDDKKK</sequence>
<evidence type="ECO:0000313" key="5">
    <source>
        <dbReference type="EMBL" id="PAV80989.1"/>
    </source>
</evidence>
<dbReference type="STRING" id="2018661.A0A2A2L4A0"/>
<evidence type="ECO:0000256" key="2">
    <source>
        <dbReference type="ARBA" id="ARBA00022741"/>
    </source>
</evidence>
<dbReference type="GO" id="GO:0140662">
    <property type="term" value="F:ATP-dependent protein folding chaperone"/>
    <property type="evidence" value="ECO:0007669"/>
    <property type="project" value="InterPro"/>
</dbReference>
<dbReference type="InterPro" id="IPR018181">
    <property type="entry name" value="Heat_shock_70_CS"/>
</dbReference>
<dbReference type="PROSITE" id="PS01036">
    <property type="entry name" value="HSP70_3"/>
    <property type="match status" value="1"/>
</dbReference>
<dbReference type="OrthoDB" id="2401965at2759"/>
<evidence type="ECO:0000256" key="4">
    <source>
        <dbReference type="SAM" id="MobiDB-lite"/>
    </source>
</evidence>
<keyword evidence="2" id="KW-0547">Nucleotide-binding</keyword>
<keyword evidence="6" id="KW-1185">Reference proteome</keyword>
<dbReference type="PANTHER" id="PTHR19375">
    <property type="entry name" value="HEAT SHOCK PROTEIN 70KDA"/>
    <property type="match status" value="1"/>
</dbReference>
<accession>A0A2A2L4A0</accession>
<dbReference type="GO" id="GO:0005524">
    <property type="term" value="F:ATP binding"/>
    <property type="evidence" value="ECO:0007669"/>
    <property type="project" value="UniProtKB-KW"/>
</dbReference>
<proteinExistence type="inferred from homology"/>
<dbReference type="InterPro" id="IPR013126">
    <property type="entry name" value="Hsp_70_fam"/>
</dbReference>
<feature type="compositionally biased region" description="Polar residues" evidence="4">
    <location>
        <begin position="258"/>
        <end position="276"/>
    </location>
</feature>
<feature type="region of interest" description="Disordered" evidence="4">
    <location>
        <begin position="258"/>
        <end position="294"/>
    </location>
</feature>
<dbReference type="SUPFAM" id="SSF53067">
    <property type="entry name" value="Actin-like ATPase domain"/>
    <property type="match status" value="1"/>
</dbReference>
<evidence type="ECO:0000256" key="1">
    <source>
        <dbReference type="ARBA" id="ARBA00007381"/>
    </source>
</evidence>
<dbReference type="Gene3D" id="3.30.420.40">
    <property type="match status" value="2"/>
</dbReference>
<evidence type="ECO:0000313" key="6">
    <source>
        <dbReference type="Proteomes" id="UP000218231"/>
    </source>
</evidence>
<name>A0A2A2L4A0_9BILA</name>
<comment type="caution">
    <text evidence="5">The sequence shown here is derived from an EMBL/GenBank/DDBJ whole genome shotgun (WGS) entry which is preliminary data.</text>
</comment>
<comment type="similarity">
    <text evidence="1">Belongs to the heat shock protein 70 family.</text>
</comment>
<dbReference type="EMBL" id="LIAE01007221">
    <property type="protein sequence ID" value="PAV80989.1"/>
    <property type="molecule type" value="Genomic_DNA"/>
</dbReference>
<protein>
    <submittedName>
        <fullName evidence="5">Uncharacterized protein</fullName>
    </submittedName>
</protein>